<dbReference type="InterPro" id="IPR051786">
    <property type="entry name" value="ASN_synthetase/amidase"/>
</dbReference>
<dbReference type="Proteomes" id="UP000014018">
    <property type="component" value="Unassembled WGS sequence"/>
</dbReference>
<dbReference type="Pfam" id="PF13537">
    <property type="entry name" value="GATase_7"/>
    <property type="match status" value="1"/>
</dbReference>
<name>A0A9W5V242_BACCE</name>
<proteinExistence type="predicted"/>
<accession>A0A9W5V242</accession>
<protein>
    <recommendedName>
        <fullName evidence="2">asparagine synthase (glutamine-hydrolyzing)</fullName>
        <ecNumber evidence="2">6.3.5.4</ecNumber>
    </recommendedName>
</protein>
<evidence type="ECO:0000259" key="5">
    <source>
        <dbReference type="Pfam" id="PF13537"/>
    </source>
</evidence>
<evidence type="ECO:0000313" key="6">
    <source>
        <dbReference type="EMBL" id="EOO33009.1"/>
    </source>
</evidence>
<reference evidence="6 7" key="1">
    <citation type="submission" date="2012-12" db="EMBL/GenBank/DDBJ databases">
        <title>The Genome Sequence of Bacillus cereus VD133.</title>
        <authorList>
            <consortium name="The Broad Institute Genome Sequencing Platform"/>
            <consortium name="The Broad Institute Genome Sequencing Center for Infectious Disease"/>
            <person name="Feldgarden M."/>
            <person name="Van der Auwera G.A."/>
            <person name="Mahillon J."/>
            <person name="Duprez V."/>
            <person name="Timmery S."/>
            <person name="Mattelet C."/>
            <person name="Dierick K."/>
            <person name="Sun M."/>
            <person name="Yu Z."/>
            <person name="Zhu L."/>
            <person name="Hu X."/>
            <person name="Shank E.B."/>
            <person name="Swiecicka I."/>
            <person name="Hansen B.M."/>
            <person name="Andrup L."/>
            <person name="Walker B."/>
            <person name="Young S.K."/>
            <person name="Zeng Q."/>
            <person name="Gargeya S."/>
            <person name="Fitzgerald M."/>
            <person name="Haas B."/>
            <person name="Abouelleil A."/>
            <person name="Alvarado L."/>
            <person name="Arachchi H.M."/>
            <person name="Berlin A.M."/>
            <person name="Chapman S.B."/>
            <person name="Dewar J."/>
            <person name="Goldberg J."/>
            <person name="Griggs A."/>
            <person name="Gujja S."/>
            <person name="Hansen M."/>
            <person name="Howarth C."/>
            <person name="Imamovic A."/>
            <person name="Larimer J."/>
            <person name="McCowan C."/>
            <person name="Murphy C."/>
            <person name="Neiman D."/>
            <person name="Pearson M."/>
            <person name="Priest M."/>
            <person name="Roberts A."/>
            <person name="Saif S."/>
            <person name="Shea T."/>
            <person name="Sisk P."/>
            <person name="Sykes S."/>
            <person name="Wortman J."/>
            <person name="Nusbaum C."/>
            <person name="Birren B."/>
        </authorList>
    </citation>
    <scope>NUCLEOTIDE SEQUENCE [LARGE SCALE GENOMIC DNA]</scope>
    <source>
        <strain evidence="6 7">VD133</strain>
    </source>
</reference>
<dbReference type="InterPro" id="IPR014729">
    <property type="entry name" value="Rossmann-like_a/b/a_fold"/>
</dbReference>
<comment type="caution">
    <text evidence="6">The sequence shown here is derived from an EMBL/GenBank/DDBJ whole genome shotgun (WGS) entry which is preliminary data.</text>
</comment>
<keyword evidence="3" id="KW-0028">Amino-acid biosynthesis</keyword>
<evidence type="ECO:0000313" key="7">
    <source>
        <dbReference type="Proteomes" id="UP000014018"/>
    </source>
</evidence>
<dbReference type="SUPFAM" id="SSF52402">
    <property type="entry name" value="Adenine nucleotide alpha hydrolases-like"/>
    <property type="match status" value="1"/>
</dbReference>
<dbReference type="GO" id="GO:0006529">
    <property type="term" value="P:asparagine biosynthetic process"/>
    <property type="evidence" value="ECO:0007669"/>
    <property type="project" value="UniProtKB-KW"/>
</dbReference>
<dbReference type="InterPro" id="IPR029055">
    <property type="entry name" value="Ntn_hydrolases_N"/>
</dbReference>
<evidence type="ECO:0000256" key="1">
    <source>
        <dbReference type="ARBA" id="ARBA00005187"/>
    </source>
</evidence>
<dbReference type="PANTHER" id="PTHR43284">
    <property type="entry name" value="ASPARAGINE SYNTHETASE (GLUTAMINE-HYDROLYZING)"/>
    <property type="match status" value="1"/>
</dbReference>
<keyword evidence="3" id="KW-0061">Asparagine biosynthesis</keyword>
<dbReference type="GO" id="GO:0004066">
    <property type="term" value="F:asparagine synthase (glutamine-hydrolyzing) activity"/>
    <property type="evidence" value="ECO:0007669"/>
    <property type="project" value="UniProtKB-EC"/>
</dbReference>
<gene>
    <name evidence="6" type="ORF">IIU_03534</name>
</gene>
<evidence type="ECO:0000256" key="4">
    <source>
        <dbReference type="ARBA" id="ARBA00048741"/>
    </source>
</evidence>
<dbReference type="EC" id="6.3.5.4" evidence="2"/>
<comment type="catalytic activity">
    <reaction evidence="4">
        <text>L-aspartate + L-glutamine + ATP + H2O = L-asparagine + L-glutamate + AMP + diphosphate + H(+)</text>
        <dbReference type="Rhea" id="RHEA:12228"/>
        <dbReference type="ChEBI" id="CHEBI:15377"/>
        <dbReference type="ChEBI" id="CHEBI:15378"/>
        <dbReference type="ChEBI" id="CHEBI:29985"/>
        <dbReference type="ChEBI" id="CHEBI:29991"/>
        <dbReference type="ChEBI" id="CHEBI:30616"/>
        <dbReference type="ChEBI" id="CHEBI:33019"/>
        <dbReference type="ChEBI" id="CHEBI:58048"/>
        <dbReference type="ChEBI" id="CHEBI:58359"/>
        <dbReference type="ChEBI" id="CHEBI:456215"/>
        <dbReference type="EC" id="6.3.5.4"/>
    </reaction>
</comment>
<dbReference type="RefSeq" id="WP_016111003.1">
    <property type="nucleotide sequence ID" value="NZ_KB976184.1"/>
</dbReference>
<dbReference type="Gene3D" id="3.40.50.620">
    <property type="entry name" value="HUPs"/>
    <property type="match status" value="1"/>
</dbReference>
<sequence>MMPGFFGFISNNKSVLNNELDMYEIVDKSNDLIQEEIELQGSGIYGKIFRNAVNKFSFDKAFYSDQKNLIAIDGVVLNKHDLCEKYDVSENEILNLIKKMSIEDSETFFRQFRGTFAGVFWDKETNKLNVFTNHIGDKEVFYYLCKESQVFYFSTDFKSLIKMVHEQTSRQFKINNNAAYSLMVHSHVLCNETLFEDVYRLTPGHYIQYSNGTIEKECYYAIDNTPISISKEEALARLDTLFRNAVKRVFEKDLEYGYKHLVALSGGLDSRMTAWVGHNMGYTNMLNYTFSQTDYLDETVPKEITDTLKSEWMFKALDNGTYLYKYFDESVKISGARSQSCTISHTLSMLSNLNLKEYGLVHTGQLGDVIIGTFYDQGRKQNFKPGSGAYSTKLLDRVQYTEEKAVHLEDQEIFKFYNRGFTGVNIGLKPMFLYTETTSPFLDVDFLDFCLSLPLEYRSGHKIYIEWINKFYPEAADFIYEKVKGKINRKTITVQGIPVPWTSVPAAAVKLIKNKLGLKLSSKKHMHPMDYWYQNNKNLRDFYEEKYNENINLLTEESLRKDCEFLFREGNTLEKDQVVTLLGFLKQMDIYIK</sequence>
<dbReference type="InterPro" id="IPR017932">
    <property type="entry name" value="GATase_2_dom"/>
</dbReference>
<evidence type="ECO:0000256" key="3">
    <source>
        <dbReference type="ARBA" id="ARBA00022888"/>
    </source>
</evidence>
<dbReference type="Gene3D" id="3.60.20.10">
    <property type="entry name" value="Glutamine Phosphoribosylpyrophosphate, subunit 1, domain 1"/>
    <property type="match status" value="1"/>
</dbReference>
<dbReference type="AlphaFoldDB" id="A0A9W5V242"/>
<comment type="pathway">
    <text evidence="1">Amino-acid biosynthesis; L-asparagine biosynthesis; L-asparagine from L-aspartate (L-Gln route): step 1/1.</text>
</comment>
<dbReference type="EMBL" id="AHFB01000062">
    <property type="protein sequence ID" value="EOO33009.1"/>
    <property type="molecule type" value="Genomic_DNA"/>
</dbReference>
<feature type="domain" description="Glutamine amidotransferase type-2" evidence="5">
    <location>
        <begin position="65"/>
        <end position="161"/>
    </location>
</feature>
<dbReference type="PANTHER" id="PTHR43284:SF1">
    <property type="entry name" value="ASPARAGINE SYNTHETASE"/>
    <property type="match status" value="1"/>
</dbReference>
<organism evidence="6 7">
    <name type="scientific">Bacillus cereus VD133</name>
    <dbReference type="NCBI Taxonomy" id="1053233"/>
    <lineage>
        <taxon>Bacteria</taxon>
        <taxon>Bacillati</taxon>
        <taxon>Bacillota</taxon>
        <taxon>Bacilli</taxon>
        <taxon>Bacillales</taxon>
        <taxon>Bacillaceae</taxon>
        <taxon>Bacillus</taxon>
        <taxon>Bacillus cereus group</taxon>
    </lineage>
</organism>
<dbReference type="SUPFAM" id="SSF56235">
    <property type="entry name" value="N-terminal nucleophile aminohydrolases (Ntn hydrolases)"/>
    <property type="match status" value="1"/>
</dbReference>
<evidence type="ECO:0000256" key="2">
    <source>
        <dbReference type="ARBA" id="ARBA00012737"/>
    </source>
</evidence>